<evidence type="ECO:0000256" key="1">
    <source>
        <dbReference type="ARBA" id="ARBA00000451"/>
    </source>
</evidence>
<proteinExistence type="predicted"/>
<keyword evidence="4" id="KW-0159">Chromosome partition</keyword>
<dbReference type="GO" id="GO:0072686">
    <property type="term" value="C:mitotic spindle"/>
    <property type="evidence" value="ECO:0007669"/>
    <property type="project" value="TreeGrafter"/>
</dbReference>
<dbReference type="PANTHER" id="PTHR12792">
    <property type="entry name" value="EXTRA SPINDLE POLES 1-RELATED"/>
    <property type="match status" value="1"/>
</dbReference>
<feature type="compositionally biased region" description="Polar residues" evidence="5">
    <location>
        <begin position="111"/>
        <end position="126"/>
    </location>
</feature>
<evidence type="ECO:0000256" key="4">
    <source>
        <dbReference type="ARBA" id="ARBA00022829"/>
    </source>
</evidence>
<keyword evidence="8" id="KW-1185">Reference proteome</keyword>
<name>A0A9Q1K8V5_9CARY</name>
<dbReference type="AlphaFoldDB" id="A0A9Q1K8V5"/>
<dbReference type="OrthoDB" id="10255632at2759"/>
<sequence>MPRNVSSSFIVNAFFCSQPRGSSAFSEANTLKHKTQLPCKVKLNRGLPSRITEETKEQDTNQTTSQKQIVGESLKSKHCKSQERENGSPELKATRPTPPPGCPLNKESKTVSRQGNIPARLQSSEKSPAIDSPAQSAGTETPSQPSRHDSRGVNPTHGSEAAAPNSMTTDTFTLLRVVPQSVEEIEACVENFFRKLPSTTILCISLLEDSCTGLLQEILHYPSNVYGWLLLSQLDGDNQPAVSILPLSSILQGEETSFSHSVLQEKHFLEEWNSPWGCRAVVDDLAPLFEQILRLHHASSSNLLDQDTEQNRKVWWLWRENLDSRLHTLLRNMEESWFGAWRFLLLGRWLDCWPLNSLVRELVCEIKLRFKYDINEGVLKLVLGGIKPANLANEGIPSLFLQKGCYIGCIEDHDGESCNLQNEACNGADYVPACIIELMLTAVSKLEAEYCTHRKPVILVLDSNVQMLPLESMPILREQEVYRMPSVAIIFATLQRSFIFEEAVSQDSRFPLIDPLDAFYLLNPSGDLSRTQAEFEEWFRCLNMQGKTAVVPSKEELTGALENHDLFYYLGHGNGSQYIPKKKIGELEKCAAMLLMGCSSASLTLNGDYPQVGPSLSYILAGSPIMVGNLWDFTDGEIDRFAKALLKAFLIERSTSSSGCMQCSILAEELKSMSVNERKGNTKKGRGRKKKPES</sequence>
<dbReference type="GO" id="GO:0051307">
    <property type="term" value="P:meiotic chromosome separation"/>
    <property type="evidence" value="ECO:0007669"/>
    <property type="project" value="TreeGrafter"/>
</dbReference>
<dbReference type="PANTHER" id="PTHR12792:SF0">
    <property type="entry name" value="SEPARIN"/>
    <property type="match status" value="1"/>
</dbReference>
<comment type="catalytic activity">
    <reaction evidence="1">
        <text>All bonds known to be hydrolyzed by this endopeptidase have arginine in P1 and an acidic residue in P4. P6 is often occupied by an acidic residue or by a hydroxy-amino-acid residue, the phosphorylation of which enhances cleavage.</text>
        <dbReference type="EC" id="3.4.22.49"/>
    </reaction>
</comment>
<dbReference type="GO" id="GO:0006508">
    <property type="term" value="P:proteolysis"/>
    <property type="evidence" value="ECO:0007669"/>
    <property type="project" value="InterPro"/>
</dbReference>
<organism evidence="7 8">
    <name type="scientific">Carnegiea gigantea</name>
    <dbReference type="NCBI Taxonomy" id="171969"/>
    <lineage>
        <taxon>Eukaryota</taxon>
        <taxon>Viridiplantae</taxon>
        <taxon>Streptophyta</taxon>
        <taxon>Embryophyta</taxon>
        <taxon>Tracheophyta</taxon>
        <taxon>Spermatophyta</taxon>
        <taxon>Magnoliopsida</taxon>
        <taxon>eudicotyledons</taxon>
        <taxon>Gunneridae</taxon>
        <taxon>Pentapetalae</taxon>
        <taxon>Caryophyllales</taxon>
        <taxon>Cactineae</taxon>
        <taxon>Cactaceae</taxon>
        <taxon>Cactoideae</taxon>
        <taxon>Echinocereeae</taxon>
        <taxon>Carnegiea</taxon>
    </lineage>
</organism>
<evidence type="ECO:0000256" key="5">
    <source>
        <dbReference type="SAM" id="MobiDB-lite"/>
    </source>
</evidence>
<dbReference type="InterPro" id="IPR030397">
    <property type="entry name" value="SEPARIN_core_dom"/>
</dbReference>
<reference evidence="7" key="1">
    <citation type="submission" date="2022-04" db="EMBL/GenBank/DDBJ databases">
        <title>Carnegiea gigantea Genome sequencing and assembly v2.</title>
        <authorList>
            <person name="Copetti D."/>
            <person name="Sanderson M.J."/>
            <person name="Burquez A."/>
            <person name="Wojciechowski M.F."/>
        </authorList>
    </citation>
    <scope>NUCLEOTIDE SEQUENCE</scope>
    <source>
        <strain evidence="7">SGP5-SGP5p</strain>
        <tissue evidence="7">Aerial part</tissue>
    </source>
</reference>
<evidence type="ECO:0000256" key="3">
    <source>
        <dbReference type="ARBA" id="ARBA00022801"/>
    </source>
</evidence>
<feature type="compositionally biased region" description="Polar residues" evidence="5">
    <location>
        <begin position="133"/>
        <end position="145"/>
    </location>
</feature>
<evidence type="ECO:0000313" key="8">
    <source>
        <dbReference type="Proteomes" id="UP001153076"/>
    </source>
</evidence>
<evidence type="ECO:0000313" key="7">
    <source>
        <dbReference type="EMBL" id="KAJ8439009.1"/>
    </source>
</evidence>
<dbReference type="EC" id="3.4.22.49" evidence="2"/>
<dbReference type="GO" id="GO:0004197">
    <property type="term" value="F:cysteine-type endopeptidase activity"/>
    <property type="evidence" value="ECO:0007669"/>
    <property type="project" value="InterPro"/>
</dbReference>
<feature type="domain" description="Peptidase C50" evidence="6">
    <location>
        <begin position="515"/>
        <end position="609"/>
    </location>
</feature>
<dbReference type="Pfam" id="PF03568">
    <property type="entry name" value="Separin_C"/>
    <property type="match status" value="1"/>
</dbReference>
<evidence type="ECO:0000259" key="6">
    <source>
        <dbReference type="PROSITE" id="PS51700"/>
    </source>
</evidence>
<dbReference type="InterPro" id="IPR005314">
    <property type="entry name" value="Peptidase_C50"/>
</dbReference>
<comment type="caution">
    <text evidence="7">The sequence shown here is derived from an EMBL/GenBank/DDBJ whole genome shotgun (WGS) entry which is preliminary data.</text>
</comment>
<dbReference type="PROSITE" id="PS51700">
    <property type="entry name" value="SEPARIN"/>
    <property type="match status" value="1"/>
</dbReference>
<dbReference type="GO" id="GO:0005634">
    <property type="term" value="C:nucleus"/>
    <property type="evidence" value="ECO:0007669"/>
    <property type="project" value="InterPro"/>
</dbReference>
<feature type="region of interest" description="Disordered" evidence="5">
    <location>
        <begin position="50"/>
        <end position="167"/>
    </location>
</feature>
<dbReference type="Proteomes" id="UP001153076">
    <property type="component" value="Unassembled WGS sequence"/>
</dbReference>
<accession>A0A9Q1K8V5</accession>
<dbReference type="GO" id="GO:0005737">
    <property type="term" value="C:cytoplasm"/>
    <property type="evidence" value="ECO:0007669"/>
    <property type="project" value="TreeGrafter"/>
</dbReference>
<gene>
    <name evidence="7" type="ORF">Cgig2_013005</name>
</gene>
<dbReference type="EMBL" id="JAKOGI010000234">
    <property type="protein sequence ID" value="KAJ8439009.1"/>
    <property type="molecule type" value="Genomic_DNA"/>
</dbReference>
<keyword evidence="3" id="KW-0378">Hydrolase</keyword>
<protein>
    <recommendedName>
        <fullName evidence="2">separase</fullName>
        <ecNumber evidence="2">3.4.22.49</ecNumber>
    </recommendedName>
</protein>
<evidence type="ECO:0000256" key="2">
    <source>
        <dbReference type="ARBA" id="ARBA00012489"/>
    </source>
</evidence>